<name>A0ABM6RRF9_9FIRM</name>
<dbReference type="InterPro" id="IPR036188">
    <property type="entry name" value="FAD/NAD-bd_sf"/>
</dbReference>
<sequence>MIPTDSTLRAFEEVVPPLTDREVHEEALRCYYCDDAPCIQGCPTGIDIPRFIRQIAQGDLAAASRTILDANIVGATCARICPTATLCEGACVRTRDSHPVAIGRLQRAAMDYAMQYVTGAPRLPRRQTQVTGKVAIVGGGPAGLAAAAELLRHGCHVDIYEAQAALGGLDTYGIVSFREPLAVSLWEGELIRSLGATVYLNTHVGTDVAWQTLKDQYDAVVTAVGLGKVPMIGIAGEDLLGVWDALDFIQQSKTDSYPQIAASSRVVVIGAGNTAIDAATCAKRLGAENVRILYRRGEQDMPAYDYEYSFAKQEGIVFEWWTQPVEIVGTTHVEAVRCQRTRPVEGPSKAVVMNDTPSWLMPADIIIRAIGQTKSDALWRLLDIQHQGAVPVVDPHTYETSCHGLYAVGDCLAPSAEATVVTAAAQGKQAARAIIARLEGHSITKQEG</sequence>
<dbReference type="InterPro" id="IPR028261">
    <property type="entry name" value="DPD_II"/>
</dbReference>
<gene>
    <name evidence="3" type="ORF">BXT84_08085</name>
</gene>
<dbReference type="PANTHER" id="PTHR42783">
    <property type="entry name" value="GLUTAMATE SYNTHASE [NADPH] SMALL CHAIN"/>
    <property type="match status" value="1"/>
</dbReference>
<accession>A0ABM6RRF9</accession>
<feature type="domain" description="FAD/NAD(P)-binding" evidence="1">
    <location>
        <begin position="133"/>
        <end position="427"/>
    </location>
</feature>
<protein>
    <submittedName>
        <fullName evidence="3">Glutamate synthase</fullName>
    </submittedName>
</protein>
<dbReference type="Gene3D" id="1.10.1060.10">
    <property type="entry name" value="Alpha-helical ferredoxin"/>
    <property type="match status" value="1"/>
</dbReference>
<dbReference type="InterPro" id="IPR009051">
    <property type="entry name" value="Helical_ferredxn"/>
</dbReference>
<dbReference type="EMBL" id="CP019454">
    <property type="protein sequence ID" value="AUW93910.1"/>
    <property type="molecule type" value="Genomic_DNA"/>
</dbReference>
<dbReference type="SUPFAM" id="SSF46548">
    <property type="entry name" value="alpha-helical ferredoxin"/>
    <property type="match status" value="1"/>
</dbReference>
<dbReference type="Pfam" id="PF14691">
    <property type="entry name" value="Fer4_20"/>
    <property type="match status" value="1"/>
</dbReference>
<dbReference type="SUPFAM" id="SSF51971">
    <property type="entry name" value="Nucleotide-binding domain"/>
    <property type="match status" value="2"/>
</dbReference>
<dbReference type="Gene3D" id="3.50.50.60">
    <property type="entry name" value="FAD/NAD(P)-binding domain"/>
    <property type="match status" value="2"/>
</dbReference>
<reference evidence="3 4" key="1">
    <citation type="journal article" date="2019" name="Sci. Rep.">
        <title>Sulfobacillus thermotolerans: new insights into resistance and metabolic capacities of acidophilic chemolithotrophs.</title>
        <authorList>
            <person name="Panyushkina A.E."/>
            <person name="Babenko V.V."/>
            <person name="Nikitina A.S."/>
            <person name="Selezneva O.V."/>
            <person name="Tsaplina I.A."/>
            <person name="Letarova M.A."/>
            <person name="Kostryukova E.S."/>
            <person name="Letarov A.V."/>
        </authorList>
    </citation>
    <scope>NUCLEOTIDE SEQUENCE [LARGE SCALE GENOMIC DNA]</scope>
    <source>
        <strain evidence="3 4">Kr1</strain>
    </source>
</reference>
<evidence type="ECO:0000313" key="4">
    <source>
        <dbReference type="Proteomes" id="UP000325292"/>
    </source>
</evidence>
<evidence type="ECO:0000259" key="2">
    <source>
        <dbReference type="Pfam" id="PF14691"/>
    </source>
</evidence>
<evidence type="ECO:0000259" key="1">
    <source>
        <dbReference type="Pfam" id="PF07992"/>
    </source>
</evidence>
<dbReference type="Pfam" id="PF07992">
    <property type="entry name" value="Pyr_redox_2"/>
    <property type="match status" value="1"/>
</dbReference>
<dbReference type="PRINTS" id="PR00419">
    <property type="entry name" value="ADXRDTASE"/>
</dbReference>
<dbReference type="PANTHER" id="PTHR42783:SF3">
    <property type="entry name" value="GLUTAMATE SYNTHASE [NADPH] SMALL CHAIN-RELATED"/>
    <property type="match status" value="1"/>
</dbReference>
<organism evidence="3 4">
    <name type="scientific">Sulfobacillus thermotolerans</name>
    <dbReference type="NCBI Taxonomy" id="338644"/>
    <lineage>
        <taxon>Bacteria</taxon>
        <taxon>Bacillati</taxon>
        <taxon>Bacillota</taxon>
        <taxon>Clostridia</taxon>
        <taxon>Eubacteriales</taxon>
        <taxon>Clostridiales Family XVII. Incertae Sedis</taxon>
        <taxon>Sulfobacillus</taxon>
    </lineage>
</organism>
<feature type="domain" description="Dihydroprymidine dehydrogenase" evidence="2">
    <location>
        <begin position="9"/>
        <end position="115"/>
    </location>
</feature>
<keyword evidence="4" id="KW-1185">Reference proteome</keyword>
<dbReference type="InterPro" id="IPR023753">
    <property type="entry name" value="FAD/NAD-binding_dom"/>
</dbReference>
<dbReference type="Proteomes" id="UP000325292">
    <property type="component" value="Chromosome"/>
</dbReference>
<evidence type="ECO:0000313" key="3">
    <source>
        <dbReference type="EMBL" id="AUW93910.1"/>
    </source>
</evidence>
<proteinExistence type="predicted"/>